<dbReference type="Proteomes" id="UP000008370">
    <property type="component" value="Unassembled WGS sequence"/>
</dbReference>
<dbReference type="AlphaFoldDB" id="K5WRL9"/>
<reference evidence="1 2" key="1">
    <citation type="journal article" date="2012" name="BMC Genomics">
        <title>Comparative genomics of the white-rot fungi, Phanerochaete carnosa and P. chrysosporium, to elucidate the genetic basis of the distinct wood types they colonize.</title>
        <authorList>
            <person name="Suzuki H."/>
            <person name="MacDonald J."/>
            <person name="Syed K."/>
            <person name="Salamov A."/>
            <person name="Hori C."/>
            <person name="Aerts A."/>
            <person name="Henrissat B."/>
            <person name="Wiebenga A."/>
            <person name="vanKuyk P.A."/>
            <person name="Barry K."/>
            <person name="Lindquist E."/>
            <person name="LaButti K."/>
            <person name="Lapidus A."/>
            <person name="Lucas S."/>
            <person name="Coutinho P."/>
            <person name="Gong Y."/>
            <person name="Samejima M."/>
            <person name="Mahadevan R."/>
            <person name="Abou-Zaid M."/>
            <person name="de Vries R.P."/>
            <person name="Igarashi K."/>
            <person name="Yadav J.S."/>
            <person name="Grigoriev I.V."/>
            <person name="Master E.R."/>
        </authorList>
    </citation>
    <scope>NUCLEOTIDE SEQUENCE [LARGE SCALE GENOMIC DNA]</scope>
    <source>
        <strain evidence="1 2">HHB-10118-sp</strain>
    </source>
</reference>
<name>K5WRL9_PHACS</name>
<sequence>MSTLTTLRLELTNGPFEKPTRIDAKDMAFLTSLPRLKWLELSLDTFSDRDAIDRQLSVTPLLYLLSLELRYTNTEKCYIHDLEAFKGPTALLQHLLPVCALHQITLSVTLTCFVSRASVDKFFSAFAALPSSLVSCDILQVSWGASEPPLGMQGYAPFLALPVRELMLEGAGVDLDLAEVRAFASAWPNLRRPSLGQDQPASPARVSLSALPDLVHTMPNLVELGIRVYDDDEALDEEHSPTSAPVPKLTKLDLGCSPLHNAMDAARYVVRNFPNASGC</sequence>
<protein>
    <recommendedName>
        <fullName evidence="3">F-box domain-containing protein</fullName>
    </recommendedName>
</protein>
<dbReference type="HOGENOM" id="CLU_997858_0_0_1"/>
<dbReference type="RefSeq" id="XP_007391276.1">
    <property type="nucleotide sequence ID" value="XM_007391214.1"/>
</dbReference>
<dbReference type="EMBL" id="JH930468">
    <property type="protein sequence ID" value="EKM61884.1"/>
    <property type="molecule type" value="Genomic_DNA"/>
</dbReference>
<evidence type="ECO:0000313" key="2">
    <source>
        <dbReference type="Proteomes" id="UP000008370"/>
    </source>
</evidence>
<proteinExistence type="predicted"/>
<dbReference type="SUPFAM" id="SSF52047">
    <property type="entry name" value="RNI-like"/>
    <property type="match status" value="1"/>
</dbReference>
<dbReference type="GeneID" id="18910729"/>
<gene>
    <name evidence="1" type="ORF">PHACADRAFT_191077</name>
</gene>
<dbReference type="InterPro" id="IPR032675">
    <property type="entry name" value="LRR_dom_sf"/>
</dbReference>
<dbReference type="KEGG" id="pco:PHACADRAFT_191077"/>
<organism evidence="1 2">
    <name type="scientific">Phanerochaete carnosa (strain HHB-10118-sp)</name>
    <name type="common">White-rot fungus</name>
    <name type="synonym">Peniophora carnosa</name>
    <dbReference type="NCBI Taxonomy" id="650164"/>
    <lineage>
        <taxon>Eukaryota</taxon>
        <taxon>Fungi</taxon>
        <taxon>Dikarya</taxon>
        <taxon>Basidiomycota</taxon>
        <taxon>Agaricomycotina</taxon>
        <taxon>Agaricomycetes</taxon>
        <taxon>Polyporales</taxon>
        <taxon>Phanerochaetaceae</taxon>
        <taxon>Phanerochaete</taxon>
    </lineage>
</organism>
<evidence type="ECO:0000313" key="1">
    <source>
        <dbReference type="EMBL" id="EKM61884.1"/>
    </source>
</evidence>
<dbReference type="InParanoid" id="K5WRL9"/>
<accession>K5WRL9</accession>
<evidence type="ECO:0008006" key="3">
    <source>
        <dbReference type="Google" id="ProtNLM"/>
    </source>
</evidence>
<keyword evidence="2" id="KW-1185">Reference proteome</keyword>
<dbReference type="Gene3D" id="3.80.10.10">
    <property type="entry name" value="Ribonuclease Inhibitor"/>
    <property type="match status" value="1"/>
</dbReference>